<feature type="transmembrane region" description="Helical" evidence="1">
    <location>
        <begin position="34"/>
        <end position="54"/>
    </location>
</feature>
<dbReference type="RefSeq" id="WP_166935620.1">
    <property type="nucleotide sequence ID" value="NZ_BAAADD010000006.1"/>
</dbReference>
<sequence>MKRMLAQLVQVPKFAQITGMIVTSIVVFGTDTDVLLAVPLGILAGGLATFFVALSDGREASR</sequence>
<accession>A0ABN1EUW4</accession>
<comment type="caution">
    <text evidence="2">The sequence shown here is derived from an EMBL/GenBank/DDBJ whole genome shotgun (WGS) entry which is preliminary data.</text>
</comment>
<evidence type="ECO:0000313" key="2">
    <source>
        <dbReference type="EMBL" id="GAA0575168.1"/>
    </source>
</evidence>
<organism evidence="2 3">
    <name type="scientific">Rhizomicrobium electricum</name>
    <dbReference type="NCBI Taxonomy" id="480070"/>
    <lineage>
        <taxon>Bacteria</taxon>
        <taxon>Pseudomonadati</taxon>
        <taxon>Pseudomonadota</taxon>
        <taxon>Alphaproteobacteria</taxon>
        <taxon>Micropepsales</taxon>
        <taxon>Micropepsaceae</taxon>
        <taxon>Rhizomicrobium</taxon>
    </lineage>
</organism>
<keyword evidence="1" id="KW-0812">Transmembrane</keyword>
<proteinExistence type="predicted"/>
<keyword evidence="3" id="KW-1185">Reference proteome</keyword>
<keyword evidence="1" id="KW-0472">Membrane</keyword>
<feature type="transmembrane region" description="Helical" evidence="1">
    <location>
        <begin position="12"/>
        <end position="28"/>
    </location>
</feature>
<reference evidence="2 3" key="1">
    <citation type="journal article" date="2019" name="Int. J. Syst. Evol. Microbiol.">
        <title>The Global Catalogue of Microorganisms (GCM) 10K type strain sequencing project: providing services to taxonomists for standard genome sequencing and annotation.</title>
        <authorList>
            <consortium name="The Broad Institute Genomics Platform"/>
            <consortium name="The Broad Institute Genome Sequencing Center for Infectious Disease"/>
            <person name="Wu L."/>
            <person name="Ma J."/>
        </authorList>
    </citation>
    <scope>NUCLEOTIDE SEQUENCE [LARGE SCALE GENOMIC DNA]</scope>
    <source>
        <strain evidence="2 3">JCM 15089</strain>
    </source>
</reference>
<gene>
    <name evidence="2" type="ORF">GCM10008942_24930</name>
</gene>
<evidence type="ECO:0000313" key="3">
    <source>
        <dbReference type="Proteomes" id="UP001499951"/>
    </source>
</evidence>
<dbReference type="EMBL" id="BAAADD010000006">
    <property type="protein sequence ID" value="GAA0575168.1"/>
    <property type="molecule type" value="Genomic_DNA"/>
</dbReference>
<protein>
    <submittedName>
        <fullName evidence="2">Uncharacterized protein</fullName>
    </submittedName>
</protein>
<name>A0ABN1EUW4_9PROT</name>
<keyword evidence="1" id="KW-1133">Transmembrane helix</keyword>
<dbReference type="Proteomes" id="UP001499951">
    <property type="component" value="Unassembled WGS sequence"/>
</dbReference>
<evidence type="ECO:0000256" key="1">
    <source>
        <dbReference type="SAM" id="Phobius"/>
    </source>
</evidence>